<keyword evidence="6" id="KW-0809">Transit peptide</keyword>
<dbReference type="PANTHER" id="PTHR13068:SF203">
    <property type="entry name" value="TRANSCRIPTION TERMINATION FACTOR 4, MITOCHONDRIAL"/>
    <property type="match status" value="1"/>
</dbReference>
<evidence type="ECO:0000256" key="3">
    <source>
        <dbReference type="ARBA" id="ARBA00022552"/>
    </source>
</evidence>
<dbReference type="InterPro" id="IPR003690">
    <property type="entry name" value="MTERF"/>
</dbReference>
<evidence type="ECO:0000313" key="13">
    <source>
        <dbReference type="Ensembl" id="ENSPANP00000029213.2"/>
    </source>
</evidence>
<keyword evidence="14" id="KW-1185">Reference proteome</keyword>
<dbReference type="Pfam" id="PF02536">
    <property type="entry name" value="mTERF"/>
    <property type="match status" value="1"/>
</dbReference>
<keyword evidence="3" id="KW-0698">rRNA processing</keyword>
<dbReference type="InterPro" id="IPR038538">
    <property type="entry name" value="MTERF_sf"/>
</dbReference>
<keyword evidence="5" id="KW-0694">RNA-binding</keyword>
<comment type="subcellular location">
    <subcellularLocation>
        <location evidence="1">Mitochondrion</location>
    </subcellularLocation>
</comment>
<dbReference type="SMART" id="SM00733">
    <property type="entry name" value="Mterf"/>
    <property type="match status" value="4"/>
</dbReference>
<evidence type="ECO:0000256" key="4">
    <source>
        <dbReference type="ARBA" id="ARBA00022737"/>
    </source>
</evidence>
<dbReference type="Ensembl" id="ENSPANT00000052235.2">
    <property type="protein sequence ID" value="ENSPANP00000029213.2"/>
    <property type="gene ID" value="ENSPANG00000014465.3"/>
</dbReference>
<comment type="similarity">
    <text evidence="2">Belongs to the mTERF family.</text>
</comment>
<dbReference type="GO" id="GO:0005829">
    <property type="term" value="C:cytosol"/>
    <property type="evidence" value="ECO:0007669"/>
    <property type="project" value="Ensembl"/>
</dbReference>
<feature type="region of interest" description="Disordered" evidence="12">
    <location>
        <begin position="351"/>
        <end position="397"/>
    </location>
</feature>
<dbReference type="GO" id="GO:0006390">
    <property type="term" value="P:mitochondrial transcription"/>
    <property type="evidence" value="ECO:0007669"/>
    <property type="project" value="TreeGrafter"/>
</dbReference>
<reference evidence="13" key="2">
    <citation type="submission" date="2025-08" db="UniProtKB">
        <authorList>
            <consortium name="Ensembl"/>
        </authorList>
    </citation>
    <scope>IDENTIFICATION</scope>
</reference>
<dbReference type="AlphaFoldDB" id="A0A2I3M0F8"/>
<dbReference type="GO" id="GO:0006364">
    <property type="term" value="P:rRNA processing"/>
    <property type="evidence" value="ECO:0007669"/>
    <property type="project" value="UniProtKB-KW"/>
</dbReference>
<accession>A0A2I3M0F8</accession>
<comment type="subunit">
    <text evidence="8">Heterodimer with NSUN4; this interaction may be required for NSUN4 recruitment to the mitochondrial large ribosomal subunit.</text>
</comment>
<dbReference type="OMA" id="QAEMVKC"/>
<name>A0A2I3M0F8_PAPAN</name>
<dbReference type="GO" id="GO:0005739">
    <property type="term" value="C:mitochondrion"/>
    <property type="evidence" value="ECO:0007669"/>
    <property type="project" value="UniProtKB-SubCell"/>
</dbReference>
<evidence type="ECO:0000313" key="14">
    <source>
        <dbReference type="Proteomes" id="UP000028761"/>
    </source>
</evidence>
<evidence type="ECO:0000256" key="7">
    <source>
        <dbReference type="ARBA" id="ARBA00023128"/>
    </source>
</evidence>
<gene>
    <name evidence="13" type="primary">MTERF4</name>
</gene>
<evidence type="ECO:0000256" key="8">
    <source>
        <dbReference type="ARBA" id="ARBA00061975"/>
    </source>
</evidence>
<dbReference type="PANTHER" id="PTHR13068">
    <property type="entry name" value="CGI-12 PROTEIN-RELATED"/>
    <property type="match status" value="1"/>
</dbReference>
<evidence type="ECO:0000256" key="5">
    <source>
        <dbReference type="ARBA" id="ARBA00022884"/>
    </source>
</evidence>
<evidence type="ECO:0000256" key="2">
    <source>
        <dbReference type="ARBA" id="ARBA00007692"/>
    </source>
</evidence>
<dbReference type="Bgee" id="ENSPANG00000014465">
    <property type="expression patterns" value="Expressed in esophagus and 65 other cell types or tissues"/>
</dbReference>
<dbReference type="GO" id="GO:0019843">
    <property type="term" value="F:rRNA binding"/>
    <property type="evidence" value="ECO:0007669"/>
    <property type="project" value="Ensembl"/>
</dbReference>
<dbReference type="GeneTree" id="ENSGT00460000041648"/>
<evidence type="ECO:0000256" key="6">
    <source>
        <dbReference type="ARBA" id="ARBA00022946"/>
    </source>
</evidence>
<dbReference type="ExpressionAtlas" id="A0A2I3M0F8">
    <property type="expression patterns" value="baseline"/>
</dbReference>
<protein>
    <recommendedName>
        <fullName evidence="9">Transcription termination factor 4, mitochondrial</fullName>
    </recommendedName>
    <alternativeName>
        <fullName evidence="10">Mitochondrial transcription termination factor 4</fullName>
    </alternativeName>
    <alternativeName>
        <fullName evidence="11">mTERF domain-containing protein 2</fullName>
    </alternativeName>
</protein>
<reference evidence="13 14" key="1">
    <citation type="submission" date="2012-03" db="EMBL/GenBank/DDBJ databases">
        <title>Whole Genome Assembly of Papio anubis.</title>
        <authorList>
            <person name="Liu Y.L."/>
            <person name="Abraham K.A."/>
            <person name="Akbar H.A."/>
            <person name="Ali S.A."/>
            <person name="Anosike U.A."/>
            <person name="Aqrawi P.A."/>
            <person name="Arias F.A."/>
            <person name="Attaway T.A."/>
            <person name="Awwad R.A."/>
            <person name="Babu C.B."/>
            <person name="Bandaranaike D.B."/>
            <person name="Battles P.B."/>
            <person name="Bell A.B."/>
            <person name="Beltran B.B."/>
            <person name="Berhane-Mersha D.B."/>
            <person name="Bess C.B."/>
            <person name="Bickham C.B."/>
            <person name="Bolden T.B."/>
            <person name="Carter K.C."/>
            <person name="Chau D.C."/>
            <person name="Chavez A.C."/>
            <person name="Clerc-Blankenburg K.C."/>
            <person name="Coyle M.C."/>
            <person name="Dao M.D."/>
            <person name="Davila M.L.D."/>
            <person name="Davy-Carroll L.D."/>
            <person name="Denson S.D."/>
            <person name="Dinh H.D."/>
            <person name="Fernandez S.F."/>
            <person name="Fernando P.F."/>
            <person name="Forbes L.F."/>
            <person name="Francis C.F."/>
            <person name="Francisco L.F."/>
            <person name="Fu Q.F."/>
            <person name="Garcia-Iii R.G."/>
            <person name="Garrett T.G."/>
            <person name="Gross S.G."/>
            <person name="Gubbala S.G."/>
            <person name="Hirani K.H."/>
            <person name="Hogues M.H."/>
            <person name="Hollins B.H."/>
            <person name="Jackson L.J."/>
            <person name="Javaid M.J."/>
            <person name="Jhangiani S.J."/>
            <person name="Johnson A.J."/>
            <person name="Johnson B.J."/>
            <person name="Jones J.J."/>
            <person name="Joshi V.J."/>
            <person name="Kalu J.K."/>
            <person name="Khan N.K."/>
            <person name="Korchina V.K."/>
            <person name="Kovar C.K."/>
            <person name="Lago L.L."/>
            <person name="Lara F.L."/>
            <person name="Le T.-K.L."/>
            <person name="Lee S.L."/>
            <person name="Legall-Iii F.L."/>
            <person name="Lemon S.L."/>
            <person name="Liu J.L."/>
            <person name="Liu Y.-S.L."/>
            <person name="Liyanage D.L."/>
            <person name="Lopez J.L."/>
            <person name="Lorensuhewa L.L."/>
            <person name="Mata R.M."/>
            <person name="Mathew T.M."/>
            <person name="Mercado C.M."/>
            <person name="Mercado I.M."/>
            <person name="Morales K.M."/>
            <person name="Morgan M.M."/>
            <person name="Munidasa M.M."/>
            <person name="Ngo D.N."/>
            <person name="Nguyen L.N."/>
            <person name="Nguyen T.N."/>
            <person name="Nguyen N.N."/>
            <person name="Obregon M.O."/>
            <person name="Okwuonu G.O."/>
            <person name="Ongeri F.O."/>
            <person name="Onwere C.O."/>
            <person name="Osifeso I.O."/>
            <person name="Parra A.P."/>
            <person name="Patil S.P."/>
            <person name="Perez A.P."/>
            <person name="Perez Y.P."/>
            <person name="Pham C.P."/>
            <person name="Pu L.-L.P."/>
            <person name="Puazo M.P."/>
            <person name="Quiroz J.Q."/>
            <person name="Rouhana J.R."/>
            <person name="Ruiz M.R."/>
            <person name="Ruiz S.-J.R."/>
            <person name="Saada N.S."/>
            <person name="Santibanez J.S."/>
            <person name="Scheel M.S."/>
            <person name="Schneider B.S."/>
            <person name="Simmons D.S."/>
            <person name="Sisson I.S."/>
            <person name="Tang L.-Y.T."/>
            <person name="Thornton R.T."/>
            <person name="Tisius J.T."/>
            <person name="Toledanes G.T."/>
            <person name="Trejos Z.T."/>
            <person name="Usmani K.U."/>
            <person name="Varghese R.V."/>
            <person name="Vattathil S.V."/>
            <person name="Vee V.V."/>
            <person name="Walker D.W."/>
            <person name="Weissenberger G.W."/>
            <person name="White C.W."/>
            <person name="Williams A.W."/>
            <person name="Woodworth J.W."/>
            <person name="Wright R.W."/>
            <person name="Zhu Y.Z."/>
            <person name="Han Y.H."/>
            <person name="Newsham I.N."/>
            <person name="Nazareth L.N."/>
            <person name="Worley K.W."/>
            <person name="Muzny D.M."/>
            <person name="Rogers J.R."/>
            <person name="Gibbs R.G."/>
        </authorList>
    </citation>
    <scope>NUCLEOTIDE SEQUENCE [LARGE SCALE GENOMIC DNA]</scope>
</reference>
<evidence type="ECO:0000256" key="11">
    <source>
        <dbReference type="ARBA" id="ARBA00078040"/>
    </source>
</evidence>
<keyword evidence="4" id="KW-0677">Repeat</keyword>
<dbReference type="GO" id="GO:0007507">
    <property type="term" value="P:heart development"/>
    <property type="evidence" value="ECO:0007669"/>
    <property type="project" value="Ensembl"/>
</dbReference>
<dbReference type="Proteomes" id="UP000028761">
    <property type="component" value="Chromosome 10"/>
</dbReference>
<evidence type="ECO:0000256" key="1">
    <source>
        <dbReference type="ARBA" id="ARBA00004173"/>
    </source>
</evidence>
<evidence type="ECO:0000256" key="10">
    <source>
        <dbReference type="ARBA" id="ARBA00077581"/>
    </source>
</evidence>
<keyword evidence="7" id="KW-0496">Mitochondrion</keyword>
<reference evidence="13" key="3">
    <citation type="submission" date="2025-09" db="UniProtKB">
        <authorList>
            <consortium name="Ensembl"/>
        </authorList>
    </citation>
    <scope>IDENTIFICATION</scope>
</reference>
<dbReference type="Gene3D" id="1.25.70.10">
    <property type="entry name" value="Transcription termination factor 3, mitochondrial"/>
    <property type="match status" value="1"/>
</dbReference>
<evidence type="ECO:0000256" key="9">
    <source>
        <dbReference type="ARBA" id="ARBA00074722"/>
    </source>
</evidence>
<dbReference type="GO" id="GO:0043010">
    <property type="term" value="P:camera-type eye development"/>
    <property type="evidence" value="ECO:0007669"/>
    <property type="project" value="Ensembl"/>
</dbReference>
<organism evidence="13 14">
    <name type="scientific">Papio anubis</name>
    <name type="common">Olive baboon</name>
    <dbReference type="NCBI Taxonomy" id="9555"/>
    <lineage>
        <taxon>Eukaryota</taxon>
        <taxon>Metazoa</taxon>
        <taxon>Chordata</taxon>
        <taxon>Craniata</taxon>
        <taxon>Vertebrata</taxon>
        <taxon>Euteleostomi</taxon>
        <taxon>Mammalia</taxon>
        <taxon>Eutheria</taxon>
        <taxon>Euarchontoglires</taxon>
        <taxon>Primates</taxon>
        <taxon>Haplorrhini</taxon>
        <taxon>Catarrhini</taxon>
        <taxon>Cercopithecidae</taxon>
        <taxon>Cercopithecinae</taxon>
        <taxon>Papio</taxon>
    </lineage>
</organism>
<dbReference type="FunFam" id="1.25.70.10:FF:000011">
    <property type="entry name" value="Mitochondrial transcription termination factor 4"/>
    <property type="match status" value="1"/>
</dbReference>
<feature type="compositionally biased region" description="Acidic residues" evidence="12">
    <location>
        <begin position="369"/>
        <end position="397"/>
    </location>
</feature>
<dbReference type="GO" id="GO:0061668">
    <property type="term" value="P:mitochondrial ribosome assembly"/>
    <property type="evidence" value="ECO:0007669"/>
    <property type="project" value="Ensembl"/>
</dbReference>
<evidence type="ECO:0000256" key="12">
    <source>
        <dbReference type="SAM" id="MobiDB-lite"/>
    </source>
</evidence>
<sequence>MFVWNQGSKYSGSKVLWCPLHWDSEELIVFWSCVLQVLDWHRLIPLTWAWMARQTPHLGEQRRMTASLLRKLTTASNGGVTEELSCVRSNNYVQEPECRRNRVQCLLEKQRTPVEQGSLELERVISSLLDMGFSNAHINELLSIQPGASPQQLLDIISEFILLGLNPEPVYVVLKKSPQLLKLPIMQMRKRSSYLRKLGLGEGKLKRVLYCCPEIFTMRQQDINDTVRLLKEKCLFTVQQVTKILHSCPYVLREDLGQLEYKFQYAYFRMGVKHADIVKSEYLQYSLTKIKQRHIYLERLGRFQTPDKKGQTQIPNPLVKDIFRVSEAEFLARTACSSAEEFEVFKKLLAREEEESDSSTSDDKRASLDEDEDEDDEDDDEAEDDDEDEDDEEEEQL</sequence>
<proteinExistence type="inferred from homology"/>